<sequence>MSAREEILGRLRGALTDVTGEPQPGIGHATMPASEPAVGVGAGGEVGAAEAAVLERFIEVVEDYRATVVTAASEQVAQTVVEQLREAQCTSVVLPAGLDPAWQEAMRAAGLEVHAEDQATTSSLDAVDGVVTAAAVGVAETGTIVLDHRADQGRRELSLVPDVHVCVVRADQVVSGVPQAVARLRPDPQDARPLTWISGPSATSDIELERVEGVHGPRTLVVVLVRD</sequence>
<dbReference type="InterPro" id="IPR024185">
    <property type="entry name" value="FTHF_cligase-like_sf"/>
</dbReference>
<protein>
    <submittedName>
        <fullName evidence="2">L-lactate dehydrogenase complex protein LldG</fullName>
    </submittedName>
</protein>
<keyword evidence="3" id="KW-1185">Reference proteome</keyword>
<evidence type="ECO:0000313" key="3">
    <source>
        <dbReference type="Proteomes" id="UP000198122"/>
    </source>
</evidence>
<dbReference type="RefSeq" id="WP_088818999.1">
    <property type="nucleotide sequence ID" value="NZ_FYEZ01000003.1"/>
</dbReference>
<reference evidence="2 3" key="1">
    <citation type="submission" date="2017-06" db="EMBL/GenBank/DDBJ databases">
        <authorList>
            <person name="Kim H.J."/>
            <person name="Triplett B.A."/>
        </authorList>
    </citation>
    <scope>NUCLEOTIDE SEQUENCE [LARGE SCALE GENOMIC DNA]</scope>
    <source>
        <strain evidence="2 3">DSM 22179</strain>
    </source>
</reference>
<dbReference type="SUPFAM" id="SSF100950">
    <property type="entry name" value="NagB/RpiA/CoA transferase-like"/>
    <property type="match status" value="1"/>
</dbReference>
<evidence type="ECO:0000313" key="2">
    <source>
        <dbReference type="EMBL" id="SNC73554.1"/>
    </source>
</evidence>
<dbReference type="Proteomes" id="UP000198122">
    <property type="component" value="Unassembled WGS sequence"/>
</dbReference>
<dbReference type="EMBL" id="FYEZ01000003">
    <property type="protein sequence ID" value="SNC73554.1"/>
    <property type="molecule type" value="Genomic_DNA"/>
</dbReference>
<dbReference type="InterPro" id="IPR003741">
    <property type="entry name" value="LUD_dom"/>
</dbReference>
<dbReference type="InterPro" id="IPR037171">
    <property type="entry name" value="NagB/RpiA_transferase-like"/>
</dbReference>
<dbReference type="Pfam" id="PF02589">
    <property type="entry name" value="LUD_dom"/>
    <property type="match status" value="1"/>
</dbReference>
<feature type="domain" description="LUD" evidence="1">
    <location>
        <begin position="54"/>
        <end position="225"/>
    </location>
</feature>
<dbReference type="PANTHER" id="PTHR43682:SF1">
    <property type="entry name" value="LACTATE UTILIZATION PROTEIN C"/>
    <property type="match status" value="1"/>
</dbReference>
<name>A0A212U640_9MICO</name>
<dbReference type="Gene3D" id="3.40.50.10420">
    <property type="entry name" value="NagB/RpiA/CoA transferase-like"/>
    <property type="match status" value="1"/>
</dbReference>
<dbReference type="AlphaFoldDB" id="A0A212U640"/>
<gene>
    <name evidence="2" type="ORF">SAMN05445756_2023</name>
</gene>
<dbReference type="OrthoDB" id="9794187at2"/>
<accession>A0A212U640</accession>
<dbReference type="PANTHER" id="PTHR43682">
    <property type="entry name" value="LACTATE UTILIZATION PROTEIN C"/>
    <property type="match status" value="1"/>
</dbReference>
<proteinExistence type="predicted"/>
<organism evidence="2 3">
    <name type="scientific">Kytococcus aerolatus</name>
    <dbReference type="NCBI Taxonomy" id="592308"/>
    <lineage>
        <taxon>Bacteria</taxon>
        <taxon>Bacillati</taxon>
        <taxon>Actinomycetota</taxon>
        <taxon>Actinomycetes</taxon>
        <taxon>Micrococcales</taxon>
        <taxon>Kytococcaceae</taxon>
        <taxon>Kytococcus</taxon>
    </lineage>
</organism>
<evidence type="ECO:0000259" key="1">
    <source>
        <dbReference type="Pfam" id="PF02589"/>
    </source>
</evidence>